<dbReference type="InterPro" id="IPR011089">
    <property type="entry name" value="GmrSD_C"/>
</dbReference>
<gene>
    <name evidence="3" type="ORF">GCM10009768_01510</name>
</gene>
<accession>A0ABN2L662</accession>
<feature type="compositionally biased region" description="Low complexity" evidence="1">
    <location>
        <begin position="56"/>
        <end position="74"/>
    </location>
</feature>
<evidence type="ECO:0000256" key="1">
    <source>
        <dbReference type="SAM" id="MobiDB-lite"/>
    </source>
</evidence>
<feature type="compositionally biased region" description="Pro residues" evidence="1">
    <location>
        <begin position="44"/>
        <end position="55"/>
    </location>
</feature>
<feature type="region of interest" description="Disordered" evidence="1">
    <location>
        <begin position="44"/>
        <end position="84"/>
    </location>
</feature>
<keyword evidence="4" id="KW-1185">Reference proteome</keyword>
<dbReference type="PANTHER" id="PTHR24094">
    <property type="entry name" value="SECRETED PROTEIN"/>
    <property type="match status" value="1"/>
</dbReference>
<proteinExistence type="predicted"/>
<evidence type="ECO:0000313" key="4">
    <source>
        <dbReference type="Proteomes" id="UP001500851"/>
    </source>
</evidence>
<comment type="caution">
    <text evidence="3">The sequence shown here is derived from an EMBL/GenBank/DDBJ whole genome shotgun (WGS) entry which is preliminary data.</text>
</comment>
<dbReference type="EMBL" id="BAAAOB010000001">
    <property type="protein sequence ID" value="GAA1776722.1"/>
    <property type="molecule type" value="Genomic_DNA"/>
</dbReference>
<dbReference type="Proteomes" id="UP001500851">
    <property type="component" value="Unassembled WGS sequence"/>
</dbReference>
<dbReference type="Pfam" id="PF07510">
    <property type="entry name" value="GmrSD_C"/>
    <property type="match status" value="1"/>
</dbReference>
<name>A0ABN2L662_9MICO</name>
<sequence length="271" mass="28449">MSAKNDLARARRRLKSAAWVLGAILVAAIAVGAKLLPEAFDPAPPVAPTAPPTASPSPGASASPSTDPSRTPGTSPTPAPSTGPALAALETLEVKGRAPKTGYDRTVVFGKAWLDVDRNGCDTRNDILARDLTDTARLKNCKIASGTLLDPYSGETIAFERGPETSPLVQIDHVVALSDAWQKGAQQLTQEQRESLANDPLNLLAISGTQNSSKEASDAASWLPPQAGARCPYVARQIAVKAKYALWVTDAERNAMRGVLERCPAEPLPAG</sequence>
<feature type="domain" description="GmrSD restriction endonucleases C-terminal" evidence="2">
    <location>
        <begin position="123"/>
        <end position="257"/>
    </location>
</feature>
<organism evidence="3 4">
    <name type="scientific">Leucobacter iarius</name>
    <dbReference type="NCBI Taxonomy" id="333963"/>
    <lineage>
        <taxon>Bacteria</taxon>
        <taxon>Bacillati</taxon>
        <taxon>Actinomycetota</taxon>
        <taxon>Actinomycetes</taxon>
        <taxon>Micrococcales</taxon>
        <taxon>Microbacteriaceae</taxon>
        <taxon>Leucobacter</taxon>
    </lineage>
</organism>
<protein>
    <recommendedName>
        <fullName evidence="2">GmrSD restriction endonucleases C-terminal domain-containing protein</fullName>
    </recommendedName>
</protein>
<dbReference type="PANTHER" id="PTHR24094:SF15">
    <property type="entry name" value="AMP-DEPENDENT SYNTHETASE_LIGASE DOMAIN-CONTAINING PROTEIN-RELATED"/>
    <property type="match status" value="1"/>
</dbReference>
<reference evidence="3 4" key="1">
    <citation type="journal article" date="2019" name="Int. J. Syst. Evol. Microbiol.">
        <title>The Global Catalogue of Microorganisms (GCM) 10K type strain sequencing project: providing services to taxonomists for standard genome sequencing and annotation.</title>
        <authorList>
            <consortium name="The Broad Institute Genomics Platform"/>
            <consortium name="The Broad Institute Genome Sequencing Center for Infectious Disease"/>
            <person name="Wu L."/>
            <person name="Ma J."/>
        </authorList>
    </citation>
    <scope>NUCLEOTIDE SEQUENCE [LARGE SCALE GENOMIC DNA]</scope>
    <source>
        <strain evidence="3 4">JCM 14736</strain>
    </source>
</reference>
<evidence type="ECO:0000259" key="2">
    <source>
        <dbReference type="Pfam" id="PF07510"/>
    </source>
</evidence>
<dbReference type="RefSeq" id="WP_344028031.1">
    <property type="nucleotide sequence ID" value="NZ_BAAAOB010000001.1"/>
</dbReference>
<evidence type="ECO:0000313" key="3">
    <source>
        <dbReference type="EMBL" id="GAA1776722.1"/>
    </source>
</evidence>